<feature type="region of interest" description="Disordered" evidence="1">
    <location>
        <begin position="16"/>
        <end position="42"/>
    </location>
</feature>
<gene>
    <name evidence="2" type="ORF">AVDCRST_MAG25-3182</name>
</gene>
<reference evidence="2" key="1">
    <citation type="submission" date="2020-02" db="EMBL/GenBank/DDBJ databases">
        <authorList>
            <person name="Meier V. D."/>
        </authorList>
    </citation>
    <scope>NUCLEOTIDE SEQUENCE</scope>
    <source>
        <strain evidence="2">AVDCRST_MAG25</strain>
    </source>
</reference>
<sequence>ARARVGRCRGRVRPDPAFRAAASGAGLPEGGPDSARDLAGTGRPDAVLGLDAWHDRGRRRHADGGARRLLGGRRRGADRVRRGEARGAPWL</sequence>
<feature type="region of interest" description="Disordered" evidence="1">
    <location>
        <begin position="59"/>
        <end position="91"/>
    </location>
</feature>
<feature type="non-terminal residue" evidence="2">
    <location>
        <position position="1"/>
    </location>
</feature>
<evidence type="ECO:0000256" key="1">
    <source>
        <dbReference type="SAM" id="MobiDB-lite"/>
    </source>
</evidence>
<protein>
    <submittedName>
        <fullName evidence="2">Uncharacterized protein</fullName>
    </submittedName>
</protein>
<evidence type="ECO:0000313" key="2">
    <source>
        <dbReference type="EMBL" id="CAA9487646.1"/>
    </source>
</evidence>
<accession>A0A6J4S906</accession>
<feature type="compositionally biased region" description="Basic and acidic residues" evidence="1">
    <location>
        <begin position="75"/>
        <end position="85"/>
    </location>
</feature>
<name>A0A6J4S906_9ACTN</name>
<organism evidence="2">
    <name type="scientific">uncultured Rubrobacteraceae bacterium</name>
    <dbReference type="NCBI Taxonomy" id="349277"/>
    <lineage>
        <taxon>Bacteria</taxon>
        <taxon>Bacillati</taxon>
        <taxon>Actinomycetota</taxon>
        <taxon>Rubrobacteria</taxon>
        <taxon>Rubrobacterales</taxon>
        <taxon>Rubrobacteraceae</taxon>
        <taxon>environmental samples</taxon>
    </lineage>
</organism>
<feature type="non-terminal residue" evidence="2">
    <location>
        <position position="91"/>
    </location>
</feature>
<proteinExistence type="predicted"/>
<dbReference type="EMBL" id="CADCVI010000211">
    <property type="protein sequence ID" value="CAA9487646.1"/>
    <property type="molecule type" value="Genomic_DNA"/>
</dbReference>
<dbReference type="AlphaFoldDB" id="A0A6J4S906"/>